<dbReference type="PROSITE" id="PS50005">
    <property type="entry name" value="TPR"/>
    <property type="match status" value="1"/>
</dbReference>
<dbReference type="RefSeq" id="WP_050673649.1">
    <property type="nucleotide sequence ID" value="NZ_CVRL01000033.1"/>
</dbReference>
<evidence type="ECO:0000256" key="2">
    <source>
        <dbReference type="ARBA" id="ARBA00022803"/>
    </source>
</evidence>
<dbReference type="Proteomes" id="UP000043764">
    <property type="component" value="Unassembled WGS sequence"/>
</dbReference>
<protein>
    <submittedName>
        <fullName evidence="6">Putative O-linked N-acetylglucosamine transferase, SPINDLY family</fullName>
    </submittedName>
</protein>
<dbReference type="InterPro" id="IPR019734">
    <property type="entry name" value="TPR_rpt"/>
</dbReference>
<dbReference type="SUPFAM" id="SSF48452">
    <property type="entry name" value="TPR-like"/>
    <property type="match status" value="1"/>
</dbReference>
<evidence type="ECO:0000313" key="7">
    <source>
        <dbReference type="Proteomes" id="UP000043764"/>
    </source>
</evidence>
<keyword evidence="2 3" id="KW-0802">TPR repeat</keyword>
<dbReference type="PANTHER" id="PTHR44858:SF1">
    <property type="entry name" value="UDP-N-ACETYLGLUCOSAMINE--PEPTIDE N-ACETYLGLUCOSAMINYLTRANSFERASE SPINDLY-RELATED"/>
    <property type="match status" value="1"/>
</dbReference>
<keyword evidence="5" id="KW-0732">Signal</keyword>
<feature type="chain" id="PRO_5005218075" evidence="5">
    <location>
        <begin position="35"/>
        <end position="224"/>
    </location>
</feature>
<dbReference type="STRING" id="481446.NIT7645_00942"/>
<dbReference type="AlphaFoldDB" id="A0A0H5D3I0"/>
<dbReference type="Pfam" id="PF14559">
    <property type="entry name" value="TPR_19"/>
    <property type="match status" value="1"/>
</dbReference>
<feature type="region of interest" description="Disordered" evidence="4">
    <location>
        <begin position="201"/>
        <end position="224"/>
    </location>
</feature>
<feature type="repeat" description="TPR" evidence="3">
    <location>
        <begin position="127"/>
        <end position="160"/>
    </location>
</feature>
<gene>
    <name evidence="6" type="ORF">NIT7321_02545</name>
</gene>
<evidence type="ECO:0000313" key="6">
    <source>
        <dbReference type="EMBL" id="CRL11676.1"/>
    </source>
</evidence>
<keyword evidence="1" id="KW-0677">Repeat</keyword>
<accession>A0A0H5D3I0</accession>
<dbReference type="SMART" id="SM00028">
    <property type="entry name" value="TPR"/>
    <property type="match status" value="3"/>
</dbReference>
<reference evidence="7" key="1">
    <citation type="submission" date="2015-05" db="EMBL/GenBank/DDBJ databases">
        <authorList>
            <person name="Rodrigo-Torres Lidia"/>
            <person name="Arahal R.David."/>
        </authorList>
    </citation>
    <scope>NUCLEOTIDE SEQUENCE [LARGE SCALE GENOMIC DNA]</scope>
    <source>
        <strain evidence="7">CECT 7321</strain>
    </source>
</reference>
<dbReference type="GO" id="GO:0016740">
    <property type="term" value="F:transferase activity"/>
    <property type="evidence" value="ECO:0007669"/>
    <property type="project" value="UniProtKB-KW"/>
</dbReference>
<dbReference type="InterPro" id="IPR050498">
    <property type="entry name" value="Ycf3"/>
</dbReference>
<evidence type="ECO:0000256" key="4">
    <source>
        <dbReference type="SAM" id="MobiDB-lite"/>
    </source>
</evidence>
<dbReference type="Gene3D" id="1.25.40.10">
    <property type="entry name" value="Tetratricopeptide repeat domain"/>
    <property type="match status" value="1"/>
</dbReference>
<proteinExistence type="predicted"/>
<evidence type="ECO:0000256" key="3">
    <source>
        <dbReference type="PROSITE-ProRule" id="PRU00339"/>
    </source>
</evidence>
<dbReference type="InterPro" id="IPR011990">
    <property type="entry name" value="TPR-like_helical_dom_sf"/>
</dbReference>
<name>A0A0H5D3I0_9RHOB</name>
<sequence>MRQIPTLSLFPVGFAKPAFFAAIVAAGFSWQALAQDAGDGVKNTAASCPAPKDHEAATRALFAKLQSAGSDAAAQGVSNQLWELWTDAPNEQAQALLDQGMSRRAVFDFLGALQALDRLVAYCPDYAEGYNQRAFVQYLRRDFSAALADLDRALALTPTHLGALSGKALSLYGLGRLEEAGQVLDEALALNPWLPERHLRAPGGPLAPRTEGAPLTGTGPEVEL</sequence>
<feature type="signal peptide" evidence="5">
    <location>
        <begin position="1"/>
        <end position="34"/>
    </location>
</feature>
<organism evidence="6 7">
    <name type="scientific">Phaeobacter italicus</name>
    <dbReference type="NCBI Taxonomy" id="481446"/>
    <lineage>
        <taxon>Bacteria</taxon>
        <taxon>Pseudomonadati</taxon>
        <taxon>Pseudomonadota</taxon>
        <taxon>Alphaproteobacteria</taxon>
        <taxon>Rhodobacterales</taxon>
        <taxon>Roseobacteraceae</taxon>
        <taxon>Phaeobacter</taxon>
    </lineage>
</organism>
<dbReference type="EMBL" id="CVRL01000033">
    <property type="protein sequence ID" value="CRL11676.1"/>
    <property type="molecule type" value="Genomic_DNA"/>
</dbReference>
<evidence type="ECO:0000256" key="1">
    <source>
        <dbReference type="ARBA" id="ARBA00022737"/>
    </source>
</evidence>
<keyword evidence="7" id="KW-1185">Reference proteome</keyword>
<dbReference type="PANTHER" id="PTHR44858">
    <property type="entry name" value="TETRATRICOPEPTIDE REPEAT PROTEIN 6"/>
    <property type="match status" value="1"/>
</dbReference>
<evidence type="ECO:0000256" key="5">
    <source>
        <dbReference type="SAM" id="SignalP"/>
    </source>
</evidence>
<keyword evidence="6" id="KW-0808">Transferase</keyword>